<keyword evidence="3" id="KW-1185">Reference proteome</keyword>
<name>A0A6N6JLE7_9RHOB</name>
<sequence>MSNQYAFAMADEKWSEAGEAVTALILDVFRLNGRLQLAGDRLVAELGLTSARWQILGALAQADKPESVAWHARNMGVHRQGVQRIVNELANEGIIELLPNPQHKRAHLVVLTSKGQKVYEEAIALQVPWVNDLSEGLAVDDITTAQEVISLLRERLLTASNS</sequence>
<accession>A0A6N6JLE7</accession>
<dbReference type="EMBL" id="BLJE01000008">
    <property type="protein sequence ID" value="GFE67133.1"/>
    <property type="molecule type" value="Genomic_DNA"/>
</dbReference>
<comment type="caution">
    <text evidence="2">The sequence shown here is derived from an EMBL/GenBank/DDBJ whole genome shotgun (WGS) entry which is preliminary data.</text>
</comment>
<dbReference type="InterPro" id="IPR000835">
    <property type="entry name" value="HTH_MarR-typ"/>
</dbReference>
<dbReference type="Pfam" id="PF12802">
    <property type="entry name" value="MarR_2"/>
    <property type="match status" value="1"/>
</dbReference>
<dbReference type="InterPro" id="IPR036388">
    <property type="entry name" value="WH-like_DNA-bd_sf"/>
</dbReference>
<proteinExistence type="predicted"/>
<dbReference type="SMART" id="SM00347">
    <property type="entry name" value="HTH_MARR"/>
    <property type="match status" value="1"/>
</dbReference>
<evidence type="ECO:0000259" key="1">
    <source>
        <dbReference type="PROSITE" id="PS50995"/>
    </source>
</evidence>
<dbReference type="PANTHER" id="PTHR33164">
    <property type="entry name" value="TRANSCRIPTIONAL REGULATOR, MARR FAMILY"/>
    <property type="match status" value="1"/>
</dbReference>
<dbReference type="Gene3D" id="1.10.10.10">
    <property type="entry name" value="Winged helix-like DNA-binding domain superfamily/Winged helix DNA-binding domain"/>
    <property type="match status" value="1"/>
</dbReference>
<evidence type="ECO:0000313" key="2">
    <source>
        <dbReference type="EMBL" id="GFE67133.1"/>
    </source>
</evidence>
<evidence type="ECO:0000313" key="3">
    <source>
        <dbReference type="Proteomes" id="UP000436822"/>
    </source>
</evidence>
<dbReference type="InterPro" id="IPR036390">
    <property type="entry name" value="WH_DNA-bd_sf"/>
</dbReference>
<dbReference type="InterPro" id="IPR039422">
    <property type="entry name" value="MarR/SlyA-like"/>
</dbReference>
<organism evidence="2 3">
    <name type="scientific">Litoreibacter roseus</name>
    <dbReference type="NCBI Taxonomy" id="2601869"/>
    <lineage>
        <taxon>Bacteria</taxon>
        <taxon>Pseudomonadati</taxon>
        <taxon>Pseudomonadota</taxon>
        <taxon>Alphaproteobacteria</taxon>
        <taxon>Rhodobacterales</taxon>
        <taxon>Roseobacteraceae</taxon>
        <taxon>Litoreibacter</taxon>
    </lineage>
</organism>
<reference evidence="2 3" key="1">
    <citation type="submission" date="2019-12" db="EMBL/GenBank/DDBJ databases">
        <title>Litoreibacter badius sp. nov., a novel bacteriochlorophyll a-containing bacterium in the genus Litoreibacter.</title>
        <authorList>
            <person name="Kanamuro M."/>
            <person name="Takabe Y."/>
            <person name="Mori K."/>
            <person name="Takaichi S."/>
            <person name="Hanada S."/>
        </authorList>
    </citation>
    <scope>NUCLEOTIDE SEQUENCE [LARGE SCALE GENOMIC DNA]</scope>
    <source>
        <strain evidence="2 3">K6</strain>
    </source>
</reference>
<protein>
    <submittedName>
        <fullName evidence="2">MarR family transcriptional regulator</fullName>
    </submittedName>
</protein>
<dbReference type="PROSITE" id="PS50995">
    <property type="entry name" value="HTH_MARR_2"/>
    <property type="match status" value="1"/>
</dbReference>
<dbReference type="SUPFAM" id="SSF46785">
    <property type="entry name" value="Winged helix' DNA-binding domain"/>
    <property type="match status" value="1"/>
</dbReference>
<feature type="domain" description="HTH marR-type" evidence="1">
    <location>
        <begin position="21"/>
        <end position="158"/>
    </location>
</feature>
<dbReference type="GO" id="GO:0006950">
    <property type="term" value="P:response to stress"/>
    <property type="evidence" value="ECO:0007669"/>
    <property type="project" value="TreeGrafter"/>
</dbReference>
<dbReference type="GO" id="GO:0003700">
    <property type="term" value="F:DNA-binding transcription factor activity"/>
    <property type="evidence" value="ECO:0007669"/>
    <property type="project" value="InterPro"/>
</dbReference>
<dbReference type="PANTHER" id="PTHR33164:SF99">
    <property type="entry name" value="MARR FAMILY REGULATORY PROTEIN"/>
    <property type="match status" value="1"/>
</dbReference>
<dbReference type="Proteomes" id="UP000436822">
    <property type="component" value="Unassembled WGS sequence"/>
</dbReference>
<gene>
    <name evidence="2" type="ORF">KIN_42070</name>
</gene>
<dbReference type="AlphaFoldDB" id="A0A6N6JLE7"/>